<dbReference type="Proteomes" id="UP000006334">
    <property type="component" value="Unassembled WGS sequence"/>
</dbReference>
<protein>
    <submittedName>
        <fullName evidence="1">Uncharacterized protein</fullName>
    </submittedName>
</protein>
<dbReference type="AlphaFoldDB" id="K6Y4X9"/>
<name>K6Y4X9_9ALTE</name>
<sequence length="37" mass="4517">MIRNSIQYLNLKTKTAFKKVKNIYLSKRYIQKRSIKV</sequence>
<keyword evidence="2" id="KW-1185">Reference proteome</keyword>
<gene>
    <name evidence="1" type="ORF">GLIP_0636</name>
</gene>
<comment type="caution">
    <text evidence="1">The sequence shown here is derived from an EMBL/GenBank/DDBJ whole genome shotgun (WGS) entry which is preliminary data.</text>
</comment>
<dbReference type="EMBL" id="BAEN01000015">
    <property type="protein sequence ID" value="GAC13282.1"/>
    <property type="molecule type" value="Genomic_DNA"/>
</dbReference>
<reference evidence="1 2" key="1">
    <citation type="journal article" date="2017" name="Antonie Van Leeuwenhoek">
        <title>Rhizobium rhizosphaerae sp. nov., a novel species isolated from rice rhizosphere.</title>
        <authorList>
            <person name="Zhao J.J."/>
            <person name="Zhang J."/>
            <person name="Zhang R.J."/>
            <person name="Zhang C.W."/>
            <person name="Yin H.Q."/>
            <person name="Zhang X.X."/>
        </authorList>
    </citation>
    <scope>NUCLEOTIDE SEQUENCE [LARGE SCALE GENOMIC DNA]</scope>
    <source>
        <strain evidence="1 2">E3</strain>
    </source>
</reference>
<evidence type="ECO:0000313" key="2">
    <source>
        <dbReference type="Proteomes" id="UP000006334"/>
    </source>
</evidence>
<organism evidence="1 2">
    <name type="scientific">Aliiglaciecola lipolytica E3</name>
    <dbReference type="NCBI Taxonomy" id="1127673"/>
    <lineage>
        <taxon>Bacteria</taxon>
        <taxon>Pseudomonadati</taxon>
        <taxon>Pseudomonadota</taxon>
        <taxon>Gammaproteobacteria</taxon>
        <taxon>Alteromonadales</taxon>
        <taxon>Alteromonadaceae</taxon>
        <taxon>Aliiglaciecola</taxon>
    </lineage>
</organism>
<proteinExistence type="predicted"/>
<evidence type="ECO:0000313" key="1">
    <source>
        <dbReference type="EMBL" id="GAC13282.1"/>
    </source>
</evidence>
<accession>K6Y4X9</accession>